<keyword evidence="2" id="KW-1185">Reference proteome</keyword>
<name>A0A9P0MGR3_ACAOB</name>
<organism evidence="1 2">
    <name type="scientific">Acanthoscelides obtectus</name>
    <name type="common">Bean weevil</name>
    <name type="synonym">Bruchus obtectus</name>
    <dbReference type="NCBI Taxonomy" id="200917"/>
    <lineage>
        <taxon>Eukaryota</taxon>
        <taxon>Metazoa</taxon>
        <taxon>Ecdysozoa</taxon>
        <taxon>Arthropoda</taxon>
        <taxon>Hexapoda</taxon>
        <taxon>Insecta</taxon>
        <taxon>Pterygota</taxon>
        <taxon>Neoptera</taxon>
        <taxon>Endopterygota</taxon>
        <taxon>Coleoptera</taxon>
        <taxon>Polyphaga</taxon>
        <taxon>Cucujiformia</taxon>
        <taxon>Chrysomeloidea</taxon>
        <taxon>Chrysomelidae</taxon>
        <taxon>Bruchinae</taxon>
        <taxon>Bruchini</taxon>
        <taxon>Acanthoscelides</taxon>
    </lineage>
</organism>
<gene>
    <name evidence="1" type="ORF">ACAOBT_LOCUS34984</name>
</gene>
<comment type="caution">
    <text evidence="1">The sequence shown here is derived from an EMBL/GenBank/DDBJ whole genome shotgun (WGS) entry which is preliminary data.</text>
</comment>
<reference evidence="1" key="1">
    <citation type="submission" date="2022-03" db="EMBL/GenBank/DDBJ databases">
        <authorList>
            <person name="Sayadi A."/>
        </authorList>
    </citation>
    <scope>NUCLEOTIDE SEQUENCE</scope>
</reference>
<accession>A0A9P0MGR3</accession>
<dbReference type="EMBL" id="CAKOFQ010008759">
    <property type="protein sequence ID" value="CAH2015841.1"/>
    <property type="molecule type" value="Genomic_DNA"/>
</dbReference>
<dbReference type="AlphaFoldDB" id="A0A9P0MGR3"/>
<proteinExistence type="predicted"/>
<dbReference type="Proteomes" id="UP001152888">
    <property type="component" value="Unassembled WGS sequence"/>
</dbReference>
<evidence type="ECO:0000313" key="1">
    <source>
        <dbReference type="EMBL" id="CAH2015841.1"/>
    </source>
</evidence>
<evidence type="ECO:0000313" key="2">
    <source>
        <dbReference type="Proteomes" id="UP001152888"/>
    </source>
</evidence>
<sequence length="90" mass="10332">MSKRDTGWIGKHIYSKKDSKKKTCSFFVAYVIEVTKCGVCGKIIKERPAAAADTLDVDWRPQNVFVRYCPVCFQARPGIQEKRTDWLPGY</sequence>
<protein>
    <submittedName>
        <fullName evidence="1">Uncharacterized protein</fullName>
    </submittedName>
</protein>